<organism evidence="3 4">
    <name type="scientific">Dactylosporangium roseum</name>
    <dbReference type="NCBI Taxonomy" id="47989"/>
    <lineage>
        <taxon>Bacteria</taxon>
        <taxon>Bacillati</taxon>
        <taxon>Actinomycetota</taxon>
        <taxon>Actinomycetes</taxon>
        <taxon>Micromonosporales</taxon>
        <taxon>Micromonosporaceae</taxon>
        <taxon>Dactylosporangium</taxon>
    </lineage>
</organism>
<name>A0ABY5Z717_9ACTN</name>
<dbReference type="SUPFAM" id="SSF55608">
    <property type="entry name" value="Homing endonucleases"/>
    <property type="match status" value="1"/>
</dbReference>
<evidence type="ECO:0000313" key="3">
    <source>
        <dbReference type="EMBL" id="UWZ37826.1"/>
    </source>
</evidence>
<dbReference type="SUPFAM" id="SSF51294">
    <property type="entry name" value="Hedgehog/intein (Hint) domain"/>
    <property type="match status" value="1"/>
</dbReference>
<dbReference type="SMART" id="SM00306">
    <property type="entry name" value="HintN"/>
    <property type="match status" value="1"/>
</dbReference>
<dbReference type="Gene3D" id="3.40.50.300">
    <property type="entry name" value="P-loop containing nucleotide triphosphate hydrolases"/>
    <property type="match status" value="1"/>
</dbReference>
<dbReference type="Proteomes" id="UP001058271">
    <property type="component" value="Chromosome"/>
</dbReference>
<feature type="region of interest" description="Disordered" evidence="1">
    <location>
        <begin position="1"/>
        <end position="29"/>
    </location>
</feature>
<feature type="domain" description="DOD-type homing endonuclease" evidence="2">
    <location>
        <begin position="570"/>
        <end position="701"/>
    </location>
</feature>
<dbReference type="InterPro" id="IPR036844">
    <property type="entry name" value="Hint_dom_sf"/>
</dbReference>
<gene>
    <name evidence="3" type="ORF">Drose_06010</name>
</gene>
<keyword evidence="4" id="KW-1185">Reference proteome</keyword>
<dbReference type="InterPro" id="IPR027417">
    <property type="entry name" value="P-loop_NTPase"/>
</dbReference>
<reference evidence="3" key="1">
    <citation type="submission" date="2021-04" db="EMBL/GenBank/DDBJ databases">
        <title>Biosynthetic gene clusters of Dactylosporangioum roseum.</title>
        <authorList>
            <person name="Hartkoorn R.C."/>
            <person name="Beaudoing E."/>
            <person name="Hot D."/>
            <person name="Moureu S."/>
        </authorList>
    </citation>
    <scope>NUCLEOTIDE SEQUENCE</scope>
    <source>
        <strain evidence="3">NRRL B-16295</strain>
    </source>
</reference>
<dbReference type="EMBL" id="CP073721">
    <property type="protein sequence ID" value="UWZ37826.1"/>
    <property type="molecule type" value="Genomic_DNA"/>
</dbReference>
<protein>
    <recommendedName>
        <fullName evidence="2">DOD-type homing endonuclease domain-containing protein</fullName>
    </recommendedName>
</protein>
<feature type="compositionally biased region" description="Basic and acidic residues" evidence="1">
    <location>
        <begin position="1124"/>
        <end position="1139"/>
    </location>
</feature>
<dbReference type="InterPro" id="IPR003587">
    <property type="entry name" value="Hint_dom_N"/>
</dbReference>
<accession>A0ABY5Z717</accession>
<feature type="compositionally biased region" description="Pro residues" evidence="1">
    <location>
        <begin position="1"/>
        <end position="11"/>
    </location>
</feature>
<feature type="region of interest" description="Disordered" evidence="1">
    <location>
        <begin position="1122"/>
        <end position="1153"/>
    </location>
</feature>
<dbReference type="InterPro" id="IPR027434">
    <property type="entry name" value="Homing_endonucl"/>
</dbReference>
<dbReference type="InterPro" id="IPR004042">
    <property type="entry name" value="Intein_endonuc_central"/>
</dbReference>
<dbReference type="RefSeq" id="WP_260727189.1">
    <property type="nucleotide sequence ID" value="NZ_BAAABS010000033.1"/>
</dbReference>
<sequence length="1153" mass="125935">MTAPTVAPPTGQPSGQPGRPGLPAGTHNMSRTYYDEENRRRTAAKPVPVTEYGRINGVEWQCRKTKRSRWYGLAAKGIPVCDCCGRQMTKLGVKRAPLLPWSDIWSAANRPLRPVWALAGTASAGFVIDAAQIPALPLAVAAPLAGWAATKAARKVLAKPEYAKGRLEHEDPDGDKRLRAAIDRCARTVGYSAAGGVAALAMAAALGLDPSTWVGRIAMAALVAAWLLPAATWWRAERERRNQPEPVVVEAPERPQPQIDEVEAEVRRRWRNKLSFRQGDQVVDDTGRTVAAQRDGRLAGCRLDDWHKLPGGWGGTIVGPIGAFQSEQFEAARGAIASAMSMKKSMITIMPDGEDENLAYIMAQRTSPITDVVRWAGPESIDVAKGTAPLVQYADGELGNYEIYRPGWGVPHVAVFGTTGSGKALALDTPIPTPDGWTTMGALAVGDRVFDENGNVCNVVAATDIMHDRPCYEVEFSDGTVIVADAEHQWRTTTQRGRWQQGNLLRHPNPKRDRTTRRVMLDVEPVTTEQIAATLYAPRGGSQPRAVNHAVDVCGALDYPKRDLSIQPYTLGAWLGDGNSYGATISNPDPEVLEEIRRDGYIVTDHSDGIGHGILTAKFNKGEPRPVGHRSFQALLKDAGLLLNKHIPEEYLRSSIGQRRALLAGLLDTDGTCAPSGVVSLALCHERLARDAFDLVLGLGFKATMRTKRVKGRTEATSTCYTIAFTAHEPVFRFPRKGDRQRPVPVTSTSRRRYIVDVRSIESVPVRCIQVDSPRHMYLASRACVPTHNSELLNGLFTIDRWAHYVDDHGQKRGIVANFLIDPQQGQSFAPFLDSLAAPVATTLAEATLLVEALTAEMLRRNRYLARVEYRDERGRKRRGRKWWNPLTDGPILSLTIDEAHAFLIDKAFGGMVTAAGRMWRKCGGQLRIATHTPLLTDLGGSMALRDMLTGGYVWVGRTANSLSGPTAFNGRLPVDPRTIPQVPGMAYVLAGADPKPMLSRAMWEPDYYDWVFDADDNPIGYPAVLPRITLDTFGQEYAAWVTATTTEPGSWTPEEKTALKKPAVGGKAVDAVLAVLAAASTAMDMDEIDAALNGAGTPFATRTVREALKVLRDERGLVFSSKGRHELTPQARDEDQAVRTEQQALFDAEAGE</sequence>
<proteinExistence type="predicted"/>
<evidence type="ECO:0000259" key="2">
    <source>
        <dbReference type="PROSITE" id="PS50819"/>
    </source>
</evidence>
<dbReference type="PROSITE" id="PS50819">
    <property type="entry name" value="INTEIN_ENDONUCLEASE"/>
    <property type="match status" value="1"/>
</dbReference>
<dbReference type="Gene3D" id="3.10.28.10">
    <property type="entry name" value="Homing endonucleases"/>
    <property type="match status" value="1"/>
</dbReference>
<evidence type="ECO:0000313" key="4">
    <source>
        <dbReference type="Proteomes" id="UP001058271"/>
    </source>
</evidence>
<evidence type="ECO:0000256" key="1">
    <source>
        <dbReference type="SAM" id="MobiDB-lite"/>
    </source>
</evidence>